<proteinExistence type="predicted"/>
<sequence length="225" mass="25093">MCGRWPVRRAAATGRLCTSILDAHRDRASLSSGHIVVNPGHDSRRCRRRSRALSRRCRDLGGTSSCGLGWVRMVTMCLPGVFPNFEVSLLLAGFSTGSPRPSIPAPKLPCVSSPPRTTSSPRRIPEERHRVPRHHRRRRSHALKTTSVFANWEHHRSYSMFWTSTLVGRSRRPAGASPTDSVFDPADTVELRGSTSRYRTGLRHSPMERIRPAGSLLSVHSRIGC</sequence>
<protein>
    <submittedName>
        <fullName evidence="2">Uncharacterized protein</fullName>
    </submittedName>
</protein>
<name>A0A1H5HTX5_9MICC</name>
<organism evidence="2 3">
    <name type="scientific">Arthrobacter alpinus</name>
    <dbReference type="NCBI Taxonomy" id="656366"/>
    <lineage>
        <taxon>Bacteria</taxon>
        <taxon>Bacillati</taxon>
        <taxon>Actinomycetota</taxon>
        <taxon>Actinomycetes</taxon>
        <taxon>Micrococcales</taxon>
        <taxon>Micrococcaceae</taxon>
        <taxon>Arthrobacter</taxon>
    </lineage>
</organism>
<feature type="compositionally biased region" description="Basic residues" evidence="1">
    <location>
        <begin position="130"/>
        <end position="140"/>
    </location>
</feature>
<dbReference type="EMBL" id="FNTV01000001">
    <property type="protein sequence ID" value="SEE31442.1"/>
    <property type="molecule type" value="Genomic_DNA"/>
</dbReference>
<dbReference type="AlphaFoldDB" id="A0A1H5HTX5"/>
<reference evidence="2 3" key="1">
    <citation type="submission" date="2016-10" db="EMBL/GenBank/DDBJ databases">
        <authorList>
            <person name="de Groot N.N."/>
        </authorList>
    </citation>
    <scope>NUCLEOTIDE SEQUENCE [LARGE SCALE GENOMIC DNA]</scope>
    <source>
        <strain evidence="2 3">DSM 22274</strain>
    </source>
</reference>
<evidence type="ECO:0000256" key="1">
    <source>
        <dbReference type="SAM" id="MobiDB-lite"/>
    </source>
</evidence>
<evidence type="ECO:0000313" key="2">
    <source>
        <dbReference type="EMBL" id="SEE31442.1"/>
    </source>
</evidence>
<gene>
    <name evidence="2" type="ORF">SAMN04489740_1107</name>
</gene>
<accession>A0A1H5HTX5</accession>
<feature type="region of interest" description="Disordered" evidence="1">
    <location>
        <begin position="102"/>
        <end position="140"/>
    </location>
</feature>
<feature type="compositionally biased region" description="Low complexity" evidence="1">
    <location>
        <begin position="113"/>
        <end position="122"/>
    </location>
</feature>
<dbReference type="Proteomes" id="UP000182725">
    <property type="component" value="Unassembled WGS sequence"/>
</dbReference>
<evidence type="ECO:0000313" key="3">
    <source>
        <dbReference type="Proteomes" id="UP000182725"/>
    </source>
</evidence>